<proteinExistence type="predicted"/>
<dbReference type="InterPro" id="IPR007541">
    <property type="entry name" value="Uncharacterised_BSP"/>
</dbReference>
<dbReference type="PANTHER" id="PTHR33321:SF12">
    <property type="entry name" value="PLANT BASIC SECRETORY PROTEIN (BSP) FAMILY PROTEIN"/>
    <property type="match status" value="1"/>
</dbReference>
<protein>
    <submittedName>
        <fullName evidence="2">Plant Basic Secretory Protein</fullName>
    </submittedName>
</protein>
<dbReference type="OrthoDB" id="211588at2"/>
<organism evidence="2 3">
    <name type="scientific">Planctopirus ephydatiae</name>
    <dbReference type="NCBI Taxonomy" id="2528019"/>
    <lineage>
        <taxon>Bacteria</taxon>
        <taxon>Pseudomonadati</taxon>
        <taxon>Planctomycetota</taxon>
        <taxon>Planctomycetia</taxon>
        <taxon>Planctomycetales</taxon>
        <taxon>Planctomycetaceae</taxon>
        <taxon>Planctopirus</taxon>
    </lineage>
</organism>
<keyword evidence="3" id="KW-1185">Reference proteome</keyword>
<dbReference type="Pfam" id="PF04450">
    <property type="entry name" value="BSP"/>
    <property type="match status" value="1"/>
</dbReference>
<reference evidence="2 3" key="1">
    <citation type="submission" date="2019-02" db="EMBL/GenBank/DDBJ databases">
        <title>Deep-cultivation of Planctomycetes and their phenomic and genomic characterization uncovers novel biology.</title>
        <authorList>
            <person name="Wiegand S."/>
            <person name="Jogler M."/>
            <person name="Boedeker C."/>
            <person name="Pinto D."/>
            <person name="Vollmers J."/>
            <person name="Rivas-Marin E."/>
            <person name="Kohn T."/>
            <person name="Peeters S.H."/>
            <person name="Heuer A."/>
            <person name="Rast P."/>
            <person name="Oberbeckmann S."/>
            <person name="Bunk B."/>
            <person name="Jeske O."/>
            <person name="Meyerdierks A."/>
            <person name="Storesund J.E."/>
            <person name="Kallscheuer N."/>
            <person name="Luecker S."/>
            <person name="Lage O.M."/>
            <person name="Pohl T."/>
            <person name="Merkel B.J."/>
            <person name="Hornburger P."/>
            <person name="Mueller R.-W."/>
            <person name="Bruemmer F."/>
            <person name="Labrenz M."/>
            <person name="Spormann A.M."/>
            <person name="Op den Camp H."/>
            <person name="Overmann J."/>
            <person name="Amann R."/>
            <person name="Jetten M.S.M."/>
            <person name="Mascher T."/>
            <person name="Medema M.H."/>
            <person name="Devos D.P."/>
            <person name="Kaster A.-K."/>
            <person name="Ovreas L."/>
            <person name="Rohde M."/>
            <person name="Galperin M.Y."/>
            <person name="Jogler C."/>
        </authorList>
    </citation>
    <scope>NUCLEOTIDE SEQUENCE [LARGE SCALE GENOMIC DNA]</scope>
    <source>
        <strain evidence="2 3">Spb1</strain>
    </source>
</reference>
<keyword evidence="1" id="KW-0812">Transmembrane</keyword>
<keyword evidence="1" id="KW-0472">Membrane</keyword>
<dbReference type="EMBL" id="CP036299">
    <property type="protein sequence ID" value="QDV32037.1"/>
    <property type="molecule type" value="Genomic_DNA"/>
</dbReference>
<dbReference type="KEGG" id="peh:Spb1_39850"/>
<dbReference type="PANTHER" id="PTHR33321">
    <property type="match status" value="1"/>
</dbReference>
<sequence>MLTCSACACQSLHRLWRIWANLQSPLPYGNLSKFSGLVVPEVRQVECRKFAALLTESSGFGLITRQNCEKSAVKIILEEFFVRHLLLAAGCVLGVMAFAPAADEPKPFIRVNLDTSEVPELETWGKEAQELIVEWYPRMVNLLGSENYQPAREMGLKFRNSKEGVAHTIKDQITVSSQWVKDHPEDVGLVIHEMVHVIQAYPPRSGPGWITEGVADYLRYAVYEGRPLSWFPSSADPKGFTKGYNMTAGFFLWLENGPAPGIVAKLNAHMRQGTYKESLFEEAGGKPLLDLWQDYLSHRRQMRSR</sequence>
<feature type="transmembrane region" description="Helical" evidence="1">
    <location>
        <begin position="80"/>
        <end position="102"/>
    </location>
</feature>
<name>A0A518GTX2_9PLAN</name>
<keyword evidence="1" id="KW-1133">Transmembrane helix</keyword>
<evidence type="ECO:0000313" key="2">
    <source>
        <dbReference type="EMBL" id="QDV32037.1"/>
    </source>
</evidence>
<accession>A0A518GTX2</accession>
<gene>
    <name evidence="2" type="ORF">Spb1_39850</name>
</gene>
<dbReference type="Proteomes" id="UP000315349">
    <property type="component" value="Chromosome"/>
</dbReference>
<evidence type="ECO:0000313" key="3">
    <source>
        <dbReference type="Proteomes" id="UP000315349"/>
    </source>
</evidence>
<dbReference type="AlphaFoldDB" id="A0A518GTX2"/>
<evidence type="ECO:0000256" key="1">
    <source>
        <dbReference type="SAM" id="Phobius"/>
    </source>
</evidence>